<gene>
    <name evidence="1" type="ORF">FD21_GL001499</name>
</gene>
<accession>A0A0R2CFU2</accession>
<dbReference type="STRING" id="1133569.FD21_GL001499"/>
<dbReference type="PATRIC" id="fig|1133569.4.peg.1643"/>
<protein>
    <recommendedName>
        <fullName evidence="3">dUTPase</fullName>
    </recommendedName>
</protein>
<dbReference type="EMBL" id="AYYX01000046">
    <property type="protein sequence ID" value="KRM86515.1"/>
    <property type="molecule type" value="Genomic_DNA"/>
</dbReference>
<sequence>MLAIVQQKKLTEFAKNGESDAAGRLPTEYMILKVRLAKFFNNTANHHTGLQVDYLVVVEAILRIALTNKWGFQLLLSPKKEDFLIKQKEVRSLAKTYLTLDHLINQSYFNRQPTPLVHAWHIFIKYGLVDLHFSVSELETEFLNYEMTAS</sequence>
<comment type="caution">
    <text evidence="1">The sequence shown here is derived from an EMBL/GenBank/DDBJ whole genome shotgun (WGS) entry which is preliminary data.</text>
</comment>
<name>A0A0R2CFU2_9LACO</name>
<keyword evidence="2" id="KW-1185">Reference proteome</keyword>
<evidence type="ECO:0008006" key="3">
    <source>
        <dbReference type="Google" id="ProtNLM"/>
    </source>
</evidence>
<reference evidence="1 2" key="1">
    <citation type="journal article" date="2015" name="Genome Announc.">
        <title>Expanding the biotechnology potential of lactobacilli through comparative genomics of 213 strains and associated genera.</title>
        <authorList>
            <person name="Sun Z."/>
            <person name="Harris H.M."/>
            <person name="McCann A."/>
            <person name="Guo C."/>
            <person name="Argimon S."/>
            <person name="Zhang W."/>
            <person name="Yang X."/>
            <person name="Jeffery I.B."/>
            <person name="Cooney J.C."/>
            <person name="Kagawa T.F."/>
            <person name="Liu W."/>
            <person name="Song Y."/>
            <person name="Salvetti E."/>
            <person name="Wrobel A."/>
            <person name="Rasinkangas P."/>
            <person name="Parkhill J."/>
            <person name="Rea M.C."/>
            <person name="O'Sullivan O."/>
            <person name="Ritari J."/>
            <person name="Douillard F.P."/>
            <person name="Paul Ross R."/>
            <person name="Yang R."/>
            <person name="Briner A.E."/>
            <person name="Felis G.E."/>
            <person name="de Vos W.M."/>
            <person name="Barrangou R."/>
            <person name="Klaenhammer T.R."/>
            <person name="Caufield P.W."/>
            <person name="Cui Y."/>
            <person name="Zhang H."/>
            <person name="O'Toole P.W."/>
        </authorList>
    </citation>
    <scope>NUCLEOTIDE SEQUENCE [LARGE SCALE GENOMIC DNA]</scope>
    <source>
        <strain evidence="1 2">DSM 20605</strain>
    </source>
</reference>
<organism evidence="1 2">
    <name type="scientific">Liquorilactobacillus vini DSM 20605</name>
    <dbReference type="NCBI Taxonomy" id="1133569"/>
    <lineage>
        <taxon>Bacteria</taxon>
        <taxon>Bacillati</taxon>
        <taxon>Bacillota</taxon>
        <taxon>Bacilli</taxon>
        <taxon>Lactobacillales</taxon>
        <taxon>Lactobacillaceae</taxon>
        <taxon>Liquorilactobacillus</taxon>
    </lineage>
</organism>
<proteinExistence type="predicted"/>
<dbReference type="AlphaFoldDB" id="A0A0R2CFU2"/>
<evidence type="ECO:0000313" key="1">
    <source>
        <dbReference type="EMBL" id="KRM86515.1"/>
    </source>
</evidence>
<evidence type="ECO:0000313" key="2">
    <source>
        <dbReference type="Proteomes" id="UP000051576"/>
    </source>
</evidence>
<dbReference type="Proteomes" id="UP000051576">
    <property type="component" value="Unassembled WGS sequence"/>
</dbReference>